<gene>
    <name evidence="2" type="ORF">GCM10007857_76580</name>
</gene>
<organism evidence="2 3">
    <name type="scientific">Bradyrhizobium iriomotense</name>
    <dbReference type="NCBI Taxonomy" id="441950"/>
    <lineage>
        <taxon>Bacteria</taxon>
        <taxon>Pseudomonadati</taxon>
        <taxon>Pseudomonadota</taxon>
        <taxon>Alphaproteobacteria</taxon>
        <taxon>Hyphomicrobiales</taxon>
        <taxon>Nitrobacteraceae</taxon>
        <taxon>Bradyrhizobium</taxon>
    </lineage>
</organism>
<evidence type="ECO:0000256" key="1">
    <source>
        <dbReference type="SAM" id="MobiDB-lite"/>
    </source>
</evidence>
<keyword evidence="3" id="KW-1185">Reference proteome</keyword>
<evidence type="ECO:0000313" key="2">
    <source>
        <dbReference type="EMBL" id="GLR90942.1"/>
    </source>
</evidence>
<dbReference type="EMBL" id="BSOW01000039">
    <property type="protein sequence ID" value="GLR90942.1"/>
    <property type="molecule type" value="Genomic_DNA"/>
</dbReference>
<proteinExistence type="predicted"/>
<evidence type="ECO:0008006" key="4">
    <source>
        <dbReference type="Google" id="ProtNLM"/>
    </source>
</evidence>
<comment type="caution">
    <text evidence="2">The sequence shown here is derived from an EMBL/GenBank/DDBJ whole genome shotgun (WGS) entry which is preliminary data.</text>
</comment>
<protein>
    <recommendedName>
        <fullName evidence="4">HTH HARE-type domain-containing protein</fullName>
    </recommendedName>
</protein>
<accession>A0ABQ6B995</accession>
<dbReference type="RefSeq" id="WP_284274010.1">
    <property type="nucleotide sequence ID" value="NZ_BSOW01000039.1"/>
</dbReference>
<reference evidence="3" key="1">
    <citation type="journal article" date="2019" name="Int. J. Syst. Evol. Microbiol.">
        <title>The Global Catalogue of Microorganisms (GCM) 10K type strain sequencing project: providing services to taxonomists for standard genome sequencing and annotation.</title>
        <authorList>
            <consortium name="The Broad Institute Genomics Platform"/>
            <consortium name="The Broad Institute Genome Sequencing Center for Infectious Disease"/>
            <person name="Wu L."/>
            <person name="Ma J."/>
        </authorList>
    </citation>
    <scope>NUCLEOTIDE SEQUENCE [LARGE SCALE GENOMIC DNA]</scope>
    <source>
        <strain evidence="3">NBRC 102520</strain>
    </source>
</reference>
<evidence type="ECO:0000313" key="3">
    <source>
        <dbReference type="Proteomes" id="UP001156905"/>
    </source>
</evidence>
<name>A0ABQ6B995_9BRAD</name>
<dbReference type="Proteomes" id="UP001156905">
    <property type="component" value="Unassembled WGS sequence"/>
</dbReference>
<sequence length="161" mass="17256">MTAKLRIKAKGIEIEWEGEVEFLKSEVPDLIASIIEAIGSGAPEEPDETGEGATNALNGASATGRFTTASAAAKLQARSASDLFKAALLKLQMSDGVEPASLSQIHDEMKLAPRVYKPSMHKNLSQTIGSLMDQDEINEPSTGSFVLSHPTYEQLAQRLKS</sequence>
<feature type="region of interest" description="Disordered" evidence="1">
    <location>
        <begin position="40"/>
        <end position="59"/>
    </location>
</feature>